<gene>
    <name evidence="2" type="ORF">MM817_02708</name>
</gene>
<name>A0A9X1VA03_9BACL</name>
<keyword evidence="1" id="KW-0812">Transmembrane</keyword>
<sequence length="47" mass="5874">MPLYQRKSLQVSYGEDAQRFKRVTKRLLSVFETIYSEFYIIFWMFTR</sequence>
<feature type="transmembrane region" description="Helical" evidence="1">
    <location>
        <begin position="27"/>
        <end position="45"/>
    </location>
</feature>
<keyword evidence="1" id="KW-0472">Membrane</keyword>
<evidence type="ECO:0000256" key="1">
    <source>
        <dbReference type="SAM" id="Phobius"/>
    </source>
</evidence>
<protein>
    <submittedName>
        <fullName evidence="2">Uncharacterized protein</fullName>
    </submittedName>
</protein>
<dbReference type="EMBL" id="JALBUF010000013">
    <property type="protein sequence ID" value="MCI0184411.1"/>
    <property type="molecule type" value="Genomic_DNA"/>
</dbReference>
<accession>A0A9X1VA03</accession>
<keyword evidence="3" id="KW-1185">Reference proteome</keyword>
<evidence type="ECO:0000313" key="2">
    <source>
        <dbReference type="EMBL" id="MCI0184411.1"/>
    </source>
</evidence>
<dbReference type="Proteomes" id="UP001139263">
    <property type="component" value="Unassembled WGS sequence"/>
</dbReference>
<comment type="caution">
    <text evidence="2">The sequence shown here is derived from an EMBL/GenBank/DDBJ whole genome shotgun (WGS) entry which is preliminary data.</text>
</comment>
<keyword evidence="1" id="KW-1133">Transmembrane helix</keyword>
<proteinExistence type="predicted"/>
<dbReference type="AlphaFoldDB" id="A0A9X1VA03"/>
<evidence type="ECO:0000313" key="3">
    <source>
        <dbReference type="Proteomes" id="UP001139263"/>
    </source>
</evidence>
<reference evidence="2" key="1">
    <citation type="submission" date="2022-03" db="EMBL/GenBank/DDBJ databases">
        <title>Draft Genome Sequence of Firmicute Strain S0AB, a Heterotrophic Iron/Sulfur-Oxidizing Extreme Acidophile.</title>
        <authorList>
            <person name="Vergara E."/>
            <person name="Pakostova E."/>
            <person name="Johnson D.B."/>
            <person name="Holmes D.S."/>
        </authorList>
    </citation>
    <scope>NUCLEOTIDE SEQUENCE</scope>
    <source>
        <strain evidence="2">S0AB</strain>
    </source>
</reference>
<organism evidence="2 3">
    <name type="scientific">Sulfoacidibacillus ferrooxidans</name>
    <dbReference type="NCBI Taxonomy" id="2005001"/>
    <lineage>
        <taxon>Bacteria</taxon>
        <taxon>Bacillati</taxon>
        <taxon>Bacillota</taxon>
        <taxon>Bacilli</taxon>
        <taxon>Bacillales</taxon>
        <taxon>Alicyclobacillaceae</taxon>
        <taxon>Sulfoacidibacillus</taxon>
    </lineage>
</organism>